<reference evidence="2 3" key="1">
    <citation type="journal article" date="2015" name="Fungal Genet. Biol.">
        <title>Evolution of novel wood decay mechanisms in Agaricales revealed by the genome sequences of Fistulina hepatica and Cylindrobasidium torrendii.</title>
        <authorList>
            <person name="Floudas D."/>
            <person name="Held B.W."/>
            <person name="Riley R."/>
            <person name="Nagy L.G."/>
            <person name="Koehler G."/>
            <person name="Ransdell A.S."/>
            <person name="Younus H."/>
            <person name="Chow J."/>
            <person name="Chiniquy J."/>
            <person name="Lipzen A."/>
            <person name="Tritt A."/>
            <person name="Sun H."/>
            <person name="Haridas S."/>
            <person name="LaButti K."/>
            <person name="Ohm R.A."/>
            <person name="Kues U."/>
            <person name="Blanchette R.A."/>
            <person name="Grigoriev I.V."/>
            <person name="Minto R.E."/>
            <person name="Hibbett D.S."/>
        </authorList>
    </citation>
    <scope>NUCLEOTIDE SEQUENCE [LARGE SCALE GENOMIC DNA]</scope>
    <source>
        <strain evidence="2 3">FP15055 ss-10</strain>
    </source>
</reference>
<gene>
    <name evidence="2" type="ORF">CYLTODRAFT_415370</name>
</gene>
<accession>A0A0D7AT33</accession>
<proteinExistence type="predicted"/>
<evidence type="ECO:0000313" key="2">
    <source>
        <dbReference type="EMBL" id="KIY61528.1"/>
    </source>
</evidence>
<evidence type="ECO:0000256" key="1">
    <source>
        <dbReference type="SAM" id="SignalP"/>
    </source>
</evidence>
<feature type="chain" id="PRO_5002316746" evidence="1">
    <location>
        <begin position="17"/>
        <end position="149"/>
    </location>
</feature>
<dbReference type="OrthoDB" id="3362246at2759"/>
<dbReference type="Proteomes" id="UP000054007">
    <property type="component" value="Unassembled WGS sequence"/>
</dbReference>
<organism evidence="2 3">
    <name type="scientific">Cylindrobasidium torrendii FP15055 ss-10</name>
    <dbReference type="NCBI Taxonomy" id="1314674"/>
    <lineage>
        <taxon>Eukaryota</taxon>
        <taxon>Fungi</taxon>
        <taxon>Dikarya</taxon>
        <taxon>Basidiomycota</taxon>
        <taxon>Agaricomycotina</taxon>
        <taxon>Agaricomycetes</taxon>
        <taxon>Agaricomycetidae</taxon>
        <taxon>Agaricales</taxon>
        <taxon>Marasmiineae</taxon>
        <taxon>Physalacriaceae</taxon>
        <taxon>Cylindrobasidium</taxon>
    </lineage>
</organism>
<evidence type="ECO:0000313" key="3">
    <source>
        <dbReference type="Proteomes" id="UP000054007"/>
    </source>
</evidence>
<keyword evidence="1" id="KW-0732">Signal</keyword>
<sequence>MLFVVLLLTSLLAVHALSVRSSERETLSVEIRGSVVQCEALDVKVDGGTPPYTLSILPFMEVKSEPLVFELENDTTTAFFPSIPFLSGDFVVVIVKDSLGDSIDSGLVRVAPSDNSLCIRNSSPMSMGEILLRVLGSWIHAVRAQMGVL</sequence>
<name>A0A0D7AT33_9AGAR</name>
<keyword evidence="3" id="KW-1185">Reference proteome</keyword>
<dbReference type="AlphaFoldDB" id="A0A0D7AT33"/>
<feature type="signal peptide" evidence="1">
    <location>
        <begin position="1"/>
        <end position="16"/>
    </location>
</feature>
<dbReference type="EMBL" id="KN880923">
    <property type="protein sequence ID" value="KIY61528.1"/>
    <property type="molecule type" value="Genomic_DNA"/>
</dbReference>
<protein>
    <submittedName>
        <fullName evidence="2">Uncharacterized protein</fullName>
    </submittedName>
</protein>